<evidence type="ECO:0000313" key="3">
    <source>
        <dbReference type="Proteomes" id="UP000579945"/>
    </source>
</evidence>
<proteinExistence type="inferred from homology"/>
<dbReference type="Proteomes" id="UP000579945">
    <property type="component" value="Unassembled WGS sequence"/>
</dbReference>
<dbReference type="Pfam" id="PF03780">
    <property type="entry name" value="Asp23"/>
    <property type="match status" value="1"/>
</dbReference>
<comment type="caution">
    <text evidence="2">The sequence shown here is derived from an EMBL/GenBank/DDBJ whole genome shotgun (WGS) entry which is preliminary data.</text>
</comment>
<name>A0A7W5VA42_9ACTN</name>
<reference evidence="2 3" key="1">
    <citation type="submission" date="2020-08" db="EMBL/GenBank/DDBJ databases">
        <title>Sequencing the genomes of 1000 actinobacteria strains.</title>
        <authorList>
            <person name="Klenk H.-P."/>
        </authorList>
    </citation>
    <scope>NUCLEOTIDE SEQUENCE [LARGE SCALE GENOMIC DNA]</scope>
    <source>
        <strain evidence="2 3">DSM 44320</strain>
    </source>
</reference>
<evidence type="ECO:0000256" key="1">
    <source>
        <dbReference type="ARBA" id="ARBA00005721"/>
    </source>
</evidence>
<dbReference type="PANTHER" id="PTHR34297">
    <property type="entry name" value="HYPOTHETICAL CYTOSOLIC PROTEIN-RELATED"/>
    <property type="match status" value="1"/>
</dbReference>
<evidence type="ECO:0000313" key="2">
    <source>
        <dbReference type="EMBL" id="MBB3730976.1"/>
    </source>
</evidence>
<accession>A0A7W5VA42</accession>
<protein>
    <submittedName>
        <fullName evidence="2">Putative alkaline shock family protein YloU</fullName>
    </submittedName>
</protein>
<dbReference type="EMBL" id="JACIBV010000001">
    <property type="protein sequence ID" value="MBB3730976.1"/>
    <property type="molecule type" value="Genomic_DNA"/>
</dbReference>
<gene>
    <name evidence="2" type="ORF">FHR33_006836</name>
</gene>
<comment type="similarity">
    <text evidence="1">Belongs to the asp23 family.</text>
</comment>
<dbReference type="InterPro" id="IPR005531">
    <property type="entry name" value="Asp23"/>
</dbReference>
<dbReference type="AlphaFoldDB" id="A0A7W5VA42"/>
<dbReference type="GeneID" id="95393092"/>
<keyword evidence="3" id="KW-1185">Reference proteome</keyword>
<sequence>MTLPAHGVLIPAQRIPAEQRGRTRIEDRVVSSIALQAANEVEQVREVLHRRSPAARVDGDLTTIRVDVALDYPAPVRTIASEIRNHVARRVLELTGLEVAQVDVRVTSLEVRS</sequence>
<dbReference type="RefSeq" id="WP_183656336.1">
    <property type="nucleotide sequence ID" value="NZ_BAAAXX010000076.1"/>
</dbReference>
<organism evidence="2 3">
    <name type="scientific">Nonomuraea dietziae</name>
    <dbReference type="NCBI Taxonomy" id="65515"/>
    <lineage>
        <taxon>Bacteria</taxon>
        <taxon>Bacillati</taxon>
        <taxon>Actinomycetota</taxon>
        <taxon>Actinomycetes</taxon>
        <taxon>Streptosporangiales</taxon>
        <taxon>Streptosporangiaceae</taxon>
        <taxon>Nonomuraea</taxon>
    </lineage>
</organism>